<dbReference type="InterPro" id="IPR051394">
    <property type="entry name" value="Glutamate_Synthase"/>
</dbReference>
<keyword evidence="4" id="KW-0408">Iron</keyword>
<feature type="domain" description="FAD/NAD(P)-binding" evidence="8">
    <location>
        <begin position="146"/>
        <end position="431"/>
    </location>
</feature>
<dbReference type="PANTHER" id="PTHR43100:SF1">
    <property type="entry name" value="GLUTAMATE SYNTHASE [NADPH] SMALL CHAIN"/>
    <property type="match status" value="1"/>
</dbReference>
<dbReference type="RefSeq" id="WP_159488229.1">
    <property type="nucleotide sequence ID" value="NZ_BLIP01000001.1"/>
</dbReference>
<reference evidence="11 13" key="2">
    <citation type="submission" date="2022-12" db="EMBL/GenBank/DDBJ databases">
        <authorList>
            <person name="Ruckert C."/>
            <person name="Busche T."/>
            <person name="Kalinowski J."/>
            <person name="Wittmann C."/>
        </authorList>
    </citation>
    <scope>NUCLEOTIDE SEQUENCE [LARGE SCALE GENOMIC DNA]</scope>
    <source>
        <strain evidence="11 13">DSM 40555</strain>
    </source>
</reference>
<evidence type="ECO:0000256" key="1">
    <source>
        <dbReference type="ARBA" id="ARBA00022605"/>
    </source>
</evidence>
<evidence type="ECO:0000256" key="5">
    <source>
        <dbReference type="ARBA" id="ARBA00023014"/>
    </source>
</evidence>
<keyword evidence="6" id="KW-0314">Glutamate biosynthesis</keyword>
<dbReference type="InterPro" id="IPR006005">
    <property type="entry name" value="Glut_synth_ssu1"/>
</dbReference>
<dbReference type="NCBIfam" id="TIGR01317">
    <property type="entry name" value="GOGAT_sm_gam"/>
    <property type="match status" value="1"/>
</dbReference>
<dbReference type="GO" id="GO:0046872">
    <property type="term" value="F:metal ion binding"/>
    <property type="evidence" value="ECO:0007669"/>
    <property type="project" value="UniProtKB-KW"/>
</dbReference>
<reference evidence="10 12" key="1">
    <citation type="submission" date="2019-12" db="EMBL/GenBank/DDBJ databases">
        <title>Whole genome shotgun sequence of Streptomyces libani subsp. libani NBRC 13452.</title>
        <authorList>
            <person name="Ichikawa N."/>
            <person name="Kimura A."/>
            <person name="Kitahashi Y."/>
            <person name="Komaki H."/>
            <person name="Tamura T."/>
        </authorList>
    </citation>
    <scope>NUCLEOTIDE SEQUENCE [LARGE SCALE GENOMIC DNA]</scope>
    <source>
        <strain evidence="10 12">NBRC 13452</strain>
    </source>
</reference>
<comment type="pathway">
    <text evidence="7">Amino-acid biosynthesis.</text>
</comment>
<dbReference type="SUPFAM" id="SSF46548">
    <property type="entry name" value="alpha-helical ferredoxin"/>
    <property type="match status" value="1"/>
</dbReference>
<dbReference type="GO" id="GO:0006537">
    <property type="term" value="P:glutamate biosynthetic process"/>
    <property type="evidence" value="ECO:0007669"/>
    <property type="project" value="UniProtKB-KW"/>
</dbReference>
<keyword evidence="2" id="KW-0479">Metal-binding</keyword>
<dbReference type="SUPFAM" id="SSF51971">
    <property type="entry name" value="Nucleotide-binding domain"/>
    <property type="match status" value="1"/>
</dbReference>
<dbReference type="PRINTS" id="PR00419">
    <property type="entry name" value="ADXRDTASE"/>
</dbReference>
<dbReference type="Pfam" id="PF07992">
    <property type="entry name" value="Pyr_redox_2"/>
    <property type="match status" value="1"/>
</dbReference>
<evidence type="ECO:0000256" key="6">
    <source>
        <dbReference type="ARBA" id="ARBA00023164"/>
    </source>
</evidence>
<protein>
    <submittedName>
        <fullName evidence="11">Glutamate synthase subunit beta</fullName>
    </submittedName>
    <submittedName>
        <fullName evidence="10">Oxidoreductase</fullName>
    </submittedName>
</protein>
<dbReference type="Gene3D" id="3.50.50.60">
    <property type="entry name" value="FAD/NAD(P)-binding domain"/>
    <property type="match status" value="3"/>
</dbReference>
<keyword evidence="3" id="KW-0560">Oxidoreductase</keyword>
<keyword evidence="5" id="KW-0411">Iron-sulfur</keyword>
<dbReference type="EMBL" id="BLIP01000001">
    <property type="protein sequence ID" value="GFE24630.1"/>
    <property type="molecule type" value="Genomic_DNA"/>
</dbReference>
<dbReference type="Proteomes" id="UP000429552">
    <property type="component" value="Unassembled WGS sequence"/>
</dbReference>
<sequence>MTDPRGFLKVPRRPVPARPVEERLSDWDEVYAGQALLPLVAEQAGRCMDCGIPFCHSGCPLGNLIPEWNAYATRGNWRAAAERLHATNNFPEFTGRLCPAPCEDACVLAINADPVTIKNVEQAIADQSWEQGFTVPHPPERLSGKSVAVIGSGPAGLAAAQQLTRIGHTVAVYERADRIGGLLRYGIPAFKLEKRHLDRRIAQMRAEGTKFRTGVDVGGAADVTELRRRHDAMVVAVGAMERRELPVPGRELSGIHQAMEYLTLANRVAEGDYTAPPVTAEGRHVVIVGGGDTGSDCLGTVLRQGAASVVQLDINPEPGDARADAEPWPVYPKVYRISHAHEEARGRAGTDPRFFSSATLRFEGDAAGRVRALRLTEVEPTARRPLPDTERVLPAELVLIALGFSGPERGTGLMTQLGLTLDARGNFARDAGFAAARGERTGGAGPDGAAAVDGAGAAAGAGTGAVDGVFVAGDAGRGQSLVVWAIAEGRAAAAAADRFLTGSTELPSPIAPTDRPLVA</sequence>
<dbReference type="InterPro" id="IPR009051">
    <property type="entry name" value="Helical_ferredxn"/>
</dbReference>
<dbReference type="PANTHER" id="PTHR43100">
    <property type="entry name" value="GLUTAMATE SYNTHASE [NADPH] SMALL CHAIN"/>
    <property type="match status" value="1"/>
</dbReference>
<evidence type="ECO:0000256" key="4">
    <source>
        <dbReference type="ARBA" id="ARBA00023004"/>
    </source>
</evidence>
<evidence type="ECO:0000313" key="10">
    <source>
        <dbReference type="EMBL" id="GFE24630.1"/>
    </source>
</evidence>
<dbReference type="EMBL" id="CP114202">
    <property type="protein sequence ID" value="WAT98954.1"/>
    <property type="molecule type" value="Genomic_DNA"/>
</dbReference>
<dbReference type="GO" id="GO:0016639">
    <property type="term" value="F:oxidoreductase activity, acting on the CH-NH2 group of donors, NAD or NADP as acceptor"/>
    <property type="evidence" value="ECO:0007669"/>
    <property type="project" value="InterPro"/>
</dbReference>
<keyword evidence="13" id="KW-1185">Reference proteome</keyword>
<dbReference type="GO" id="GO:0051536">
    <property type="term" value="F:iron-sulfur cluster binding"/>
    <property type="evidence" value="ECO:0007669"/>
    <property type="project" value="UniProtKB-KW"/>
</dbReference>
<evidence type="ECO:0000256" key="2">
    <source>
        <dbReference type="ARBA" id="ARBA00022723"/>
    </source>
</evidence>
<organism evidence="10 12">
    <name type="scientific">Streptomyces nigrescens</name>
    <dbReference type="NCBI Taxonomy" id="1920"/>
    <lineage>
        <taxon>Bacteria</taxon>
        <taxon>Bacillati</taxon>
        <taxon>Actinomycetota</taxon>
        <taxon>Actinomycetes</taxon>
        <taxon>Kitasatosporales</taxon>
        <taxon>Streptomycetaceae</taxon>
        <taxon>Streptomyces</taxon>
    </lineage>
</organism>
<feature type="domain" description="Dihydroprymidine dehydrogenase" evidence="9">
    <location>
        <begin position="27"/>
        <end position="132"/>
    </location>
</feature>
<evidence type="ECO:0000256" key="7">
    <source>
        <dbReference type="ARBA" id="ARBA00029440"/>
    </source>
</evidence>
<gene>
    <name evidence="10" type="ORF">Sliba_50830</name>
    <name evidence="11" type="ORF">STRLI_005068</name>
</gene>
<dbReference type="Pfam" id="PF14691">
    <property type="entry name" value="Fer4_20"/>
    <property type="match status" value="1"/>
</dbReference>
<dbReference type="Gene3D" id="1.10.1060.10">
    <property type="entry name" value="Alpha-helical ferredoxin"/>
    <property type="match status" value="1"/>
</dbReference>
<dbReference type="InterPro" id="IPR028261">
    <property type="entry name" value="DPD_II"/>
</dbReference>
<keyword evidence="1" id="KW-0028">Amino-acid biosynthesis</keyword>
<dbReference type="InterPro" id="IPR036188">
    <property type="entry name" value="FAD/NAD-bd_sf"/>
</dbReference>
<dbReference type="Proteomes" id="UP001210609">
    <property type="component" value="Chromosome"/>
</dbReference>
<evidence type="ECO:0000313" key="13">
    <source>
        <dbReference type="Proteomes" id="UP001210609"/>
    </source>
</evidence>
<evidence type="ECO:0000313" key="12">
    <source>
        <dbReference type="Proteomes" id="UP000429552"/>
    </source>
</evidence>
<accession>A0A640TNE1</accession>
<evidence type="ECO:0000256" key="3">
    <source>
        <dbReference type="ARBA" id="ARBA00023002"/>
    </source>
</evidence>
<evidence type="ECO:0000313" key="11">
    <source>
        <dbReference type="EMBL" id="WAT98954.1"/>
    </source>
</evidence>
<dbReference type="InterPro" id="IPR023753">
    <property type="entry name" value="FAD/NAD-binding_dom"/>
</dbReference>
<proteinExistence type="predicted"/>
<evidence type="ECO:0000259" key="9">
    <source>
        <dbReference type="Pfam" id="PF14691"/>
    </source>
</evidence>
<evidence type="ECO:0000259" key="8">
    <source>
        <dbReference type="Pfam" id="PF07992"/>
    </source>
</evidence>
<dbReference type="FunFam" id="3.50.50.60:FF:000124">
    <property type="entry name" value="Glutamate synthase small subunit"/>
    <property type="match status" value="1"/>
</dbReference>
<dbReference type="AlphaFoldDB" id="A0A640TNE1"/>
<name>A0A640TNE1_STRNI</name>